<organism evidence="1 2">
    <name type="scientific">Spirosoma telluris</name>
    <dbReference type="NCBI Taxonomy" id="2183553"/>
    <lineage>
        <taxon>Bacteria</taxon>
        <taxon>Pseudomonadati</taxon>
        <taxon>Bacteroidota</taxon>
        <taxon>Cytophagia</taxon>
        <taxon>Cytophagales</taxon>
        <taxon>Cytophagaceae</taxon>
        <taxon>Spirosoma</taxon>
    </lineage>
</organism>
<dbReference type="SUPFAM" id="SSF81301">
    <property type="entry name" value="Nucleotidyltransferase"/>
    <property type="match status" value="1"/>
</dbReference>
<protein>
    <submittedName>
        <fullName evidence="1">GrpB family protein</fullName>
    </submittedName>
</protein>
<dbReference type="PANTHER" id="PTHR34822">
    <property type="entry name" value="GRPB DOMAIN PROTEIN (AFU_ORTHOLOGUE AFUA_1G01530)"/>
    <property type="match status" value="1"/>
</dbReference>
<gene>
    <name evidence="1" type="ORF">HMF3257_35790</name>
</gene>
<dbReference type="Pfam" id="PF04229">
    <property type="entry name" value="GrpB"/>
    <property type="match status" value="1"/>
</dbReference>
<sequence>MPSHPVIISTYNPDWPELAQQELDRLGQLLGSNLVAGEHIGSTALPGLAAKPVLDLMPVVHSLEALDRHRSAIEALGYEWYGEHGLPQRRFCARTDANGNRLSNVHFFASTSPDIRRHLAFRDYLRAHPAIADAYQVEKRRAADLHPLDSLAYNLEKADWVREHEADALNWYTKKQ</sequence>
<dbReference type="InterPro" id="IPR007344">
    <property type="entry name" value="GrpB/CoaE"/>
</dbReference>
<dbReference type="Proteomes" id="UP000249016">
    <property type="component" value="Unassembled WGS sequence"/>
</dbReference>
<dbReference type="OrthoDB" id="9799092at2"/>
<reference evidence="1 2" key="1">
    <citation type="submission" date="2018-06" db="EMBL/GenBank/DDBJ databases">
        <title>Spirosoma sp. HMF3257 Genome sequencing and assembly.</title>
        <authorList>
            <person name="Kang H."/>
            <person name="Cha I."/>
            <person name="Kim H."/>
            <person name="Kang J."/>
            <person name="Joh K."/>
        </authorList>
    </citation>
    <scope>NUCLEOTIDE SEQUENCE [LARGE SCALE GENOMIC DNA]</scope>
    <source>
        <strain evidence="1 2">HMF3257</strain>
    </source>
</reference>
<proteinExistence type="predicted"/>
<dbReference type="Gene3D" id="3.30.460.10">
    <property type="entry name" value="Beta Polymerase, domain 2"/>
    <property type="match status" value="1"/>
</dbReference>
<dbReference type="PANTHER" id="PTHR34822:SF1">
    <property type="entry name" value="GRPB FAMILY PROTEIN"/>
    <property type="match status" value="1"/>
</dbReference>
<name>A0A327NS84_9BACT</name>
<dbReference type="AlphaFoldDB" id="A0A327NS84"/>
<accession>A0A327NS84</accession>
<dbReference type="EMBL" id="QLII01000001">
    <property type="protein sequence ID" value="RAI78122.1"/>
    <property type="molecule type" value="Genomic_DNA"/>
</dbReference>
<evidence type="ECO:0000313" key="1">
    <source>
        <dbReference type="EMBL" id="RAI78122.1"/>
    </source>
</evidence>
<dbReference type="RefSeq" id="WP_111349584.1">
    <property type="nucleotide sequence ID" value="NZ_QLII01000001.1"/>
</dbReference>
<comment type="caution">
    <text evidence="1">The sequence shown here is derived from an EMBL/GenBank/DDBJ whole genome shotgun (WGS) entry which is preliminary data.</text>
</comment>
<dbReference type="InterPro" id="IPR043519">
    <property type="entry name" value="NT_sf"/>
</dbReference>
<evidence type="ECO:0000313" key="2">
    <source>
        <dbReference type="Proteomes" id="UP000249016"/>
    </source>
</evidence>
<keyword evidence="2" id="KW-1185">Reference proteome</keyword>